<feature type="transmembrane region" description="Helical" evidence="1">
    <location>
        <begin position="68"/>
        <end position="86"/>
    </location>
</feature>
<feature type="transmembrane region" description="Helical" evidence="1">
    <location>
        <begin position="196"/>
        <end position="222"/>
    </location>
</feature>
<protein>
    <submittedName>
        <fullName evidence="3">DUF418 domain-containing protein</fullName>
    </submittedName>
</protein>
<dbReference type="EMBL" id="JBHTHU010000019">
    <property type="protein sequence ID" value="MFD0751365.1"/>
    <property type="molecule type" value="Genomic_DNA"/>
</dbReference>
<dbReference type="Proteomes" id="UP001596958">
    <property type="component" value="Unassembled WGS sequence"/>
</dbReference>
<dbReference type="InterPro" id="IPR007349">
    <property type="entry name" value="DUF418"/>
</dbReference>
<comment type="caution">
    <text evidence="3">The sequence shown here is derived from an EMBL/GenBank/DDBJ whole genome shotgun (WGS) entry which is preliminary data.</text>
</comment>
<evidence type="ECO:0000313" key="4">
    <source>
        <dbReference type="Proteomes" id="UP001596958"/>
    </source>
</evidence>
<keyword evidence="1" id="KW-0812">Transmembrane</keyword>
<evidence type="ECO:0000313" key="3">
    <source>
        <dbReference type="EMBL" id="MFD0751365.1"/>
    </source>
</evidence>
<dbReference type="RefSeq" id="WP_377101466.1">
    <property type="nucleotide sequence ID" value="NZ_JBHTHU010000019.1"/>
</dbReference>
<feature type="transmembrane region" description="Helical" evidence="1">
    <location>
        <begin position="339"/>
        <end position="360"/>
    </location>
</feature>
<evidence type="ECO:0000259" key="2">
    <source>
        <dbReference type="Pfam" id="PF04235"/>
    </source>
</evidence>
<reference evidence="4" key="1">
    <citation type="journal article" date="2019" name="Int. J. Syst. Evol. Microbiol.">
        <title>The Global Catalogue of Microorganisms (GCM) 10K type strain sequencing project: providing services to taxonomists for standard genome sequencing and annotation.</title>
        <authorList>
            <consortium name="The Broad Institute Genomics Platform"/>
            <consortium name="The Broad Institute Genome Sequencing Center for Infectious Disease"/>
            <person name="Wu L."/>
            <person name="Ma J."/>
        </authorList>
    </citation>
    <scope>NUCLEOTIDE SEQUENCE [LARGE SCALE GENOMIC DNA]</scope>
    <source>
        <strain evidence="4">CCUG 63418</strain>
    </source>
</reference>
<feature type="domain" description="DUF418" evidence="2">
    <location>
        <begin position="225"/>
        <end position="379"/>
    </location>
</feature>
<dbReference type="PANTHER" id="PTHR30590:SF3">
    <property type="entry name" value="HYPOTHETICAL MEMBRANE SPANNING PROTEIN"/>
    <property type="match status" value="1"/>
</dbReference>
<feature type="transmembrane region" description="Helical" evidence="1">
    <location>
        <begin position="314"/>
        <end position="333"/>
    </location>
</feature>
<proteinExistence type="predicted"/>
<keyword evidence="4" id="KW-1185">Reference proteome</keyword>
<keyword evidence="1" id="KW-1133">Transmembrane helix</keyword>
<name>A0ABW2Z007_9SPHI</name>
<accession>A0ABW2Z007</accession>
<organism evidence="3 4">
    <name type="scientific">Mucilaginibacter calamicampi</name>
    <dbReference type="NCBI Taxonomy" id="1302352"/>
    <lineage>
        <taxon>Bacteria</taxon>
        <taxon>Pseudomonadati</taxon>
        <taxon>Bacteroidota</taxon>
        <taxon>Sphingobacteriia</taxon>
        <taxon>Sphingobacteriales</taxon>
        <taxon>Sphingobacteriaceae</taxon>
        <taxon>Mucilaginibacter</taxon>
    </lineage>
</organism>
<gene>
    <name evidence="3" type="ORF">ACFQZS_14540</name>
</gene>
<sequence>MSTETVQPIQAINRTAIVDILRGWAILGVVIGNYSDYTFIGKPITVKPDLVSNILQGVNQVVFAAKSWTMLSLLFGYGFAVVIAKMKQQDKDPLVFFGKRMFWLLIIAFINSCFWFGDILKDYALMGLLLILFRNISAKKAFITAAVMLLLLPFIQAGVAFALPYDYMGAVNKHVVPTLYSSSLIDVFISHLKGTYYLQIIFPQYAISVHVMMFACMLLGLAAQRVDFFNHMDVFKKKINTTFYVAWITMAVVATLMGMAGNAPVFNYFKPRYWLVFATMTTILTGICLLYLNKKLKGFFAALQNMGRMTLTNYMVQNVIAIFIFMNVGLGIFNTMPYWFYFTTAVVVFTLQIFISKWWLSYFNYGPIEWVWRQLSYGKRLPLKKG</sequence>
<evidence type="ECO:0000256" key="1">
    <source>
        <dbReference type="SAM" id="Phobius"/>
    </source>
</evidence>
<feature type="transmembrane region" description="Helical" evidence="1">
    <location>
        <begin position="243"/>
        <end position="261"/>
    </location>
</feature>
<dbReference type="Pfam" id="PF04235">
    <property type="entry name" value="DUF418"/>
    <property type="match status" value="1"/>
</dbReference>
<dbReference type="PANTHER" id="PTHR30590">
    <property type="entry name" value="INNER MEMBRANE PROTEIN"/>
    <property type="match status" value="1"/>
</dbReference>
<feature type="transmembrane region" description="Helical" evidence="1">
    <location>
        <begin position="101"/>
        <end position="120"/>
    </location>
</feature>
<feature type="transmembrane region" description="Helical" evidence="1">
    <location>
        <begin position="273"/>
        <end position="293"/>
    </location>
</feature>
<keyword evidence="1" id="KW-0472">Membrane</keyword>
<dbReference type="InterPro" id="IPR052529">
    <property type="entry name" value="Bact_Transport_Assoc"/>
</dbReference>
<feature type="transmembrane region" description="Helical" evidence="1">
    <location>
        <begin position="141"/>
        <end position="163"/>
    </location>
</feature>